<evidence type="ECO:0000313" key="2">
    <source>
        <dbReference type="Proteomes" id="UP000067399"/>
    </source>
</evidence>
<dbReference type="KEGG" id="ebh:BSEPE_0245"/>
<dbReference type="Pfam" id="PF11342">
    <property type="entry name" value="DUF3144"/>
    <property type="match status" value="1"/>
</dbReference>
<dbReference type="RefSeq" id="WP_066042913.1">
    <property type="nucleotide sequence ID" value="NZ_AP013042.1"/>
</dbReference>
<evidence type="ECO:0008006" key="3">
    <source>
        <dbReference type="Google" id="ProtNLM"/>
    </source>
</evidence>
<dbReference type="InterPro" id="IPR021490">
    <property type="entry name" value="DUF3144"/>
</dbReference>
<keyword evidence="2" id="KW-1185">Reference proteome</keyword>
<organism evidence="1 2">
    <name type="scientific">endosymbiont of Bathymodiolus septemdierum str. Myojin knoll</name>
    <dbReference type="NCBI Taxonomy" id="1303921"/>
    <lineage>
        <taxon>Bacteria</taxon>
        <taxon>Pseudomonadati</taxon>
        <taxon>Pseudomonadota</taxon>
        <taxon>Gammaproteobacteria</taxon>
        <taxon>sulfur-oxidizing symbionts</taxon>
    </lineage>
</organism>
<dbReference type="Gene3D" id="1.10.287.3020">
    <property type="match status" value="1"/>
</dbReference>
<accession>A0A0P0UQ90</accession>
<sequence>MSKGKKQENADKNFIKIADVFIAQANQQCESNDHQLVNASLLYAAARFSVFITASLSESKENYQKNSDDAVEFYTQEFSKMLKEHMRQYESTFDKKPANKKK</sequence>
<reference evidence="1 2" key="2">
    <citation type="journal article" date="2016" name="ISME J.">
        <title>Heterogeneous composition of key metabolic gene clusters in a vent mussel symbiont population.</title>
        <authorList>
            <person name="Ikuta T."/>
            <person name="Takaki Y."/>
            <person name="Nagai Y."/>
            <person name="Shimamura S."/>
            <person name="Tsuda M."/>
            <person name="Kawagucci S."/>
            <person name="Aoki Y."/>
            <person name="Inoue K."/>
            <person name="Teruya M."/>
            <person name="Satou K."/>
            <person name="Teruya K."/>
            <person name="Shimoji M."/>
            <person name="Tamotsu H."/>
            <person name="Hirano T."/>
            <person name="Maruyama T."/>
            <person name="Yoshida T."/>
        </authorList>
    </citation>
    <scope>NUCLEOTIDE SEQUENCE [LARGE SCALE GENOMIC DNA]</scope>
    <source>
        <strain evidence="1 2">Myojin Knoll</strain>
    </source>
</reference>
<dbReference type="OrthoDB" id="5344355at2"/>
<protein>
    <recommendedName>
        <fullName evidence="3">DUF3144 domain-containing protein</fullName>
    </recommendedName>
</protein>
<dbReference type="EMBL" id="AP013042">
    <property type="protein sequence ID" value="BAS67261.1"/>
    <property type="molecule type" value="Genomic_DNA"/>
</dbReference>
<reference evidence="1 2" key="1">
    <citation type="journal article" date="2000" name="Mar. Ecol. Prog. Ser.">
        <title>Phylogenetic characterization of endosymbionts in three hydrothermal vent mussels: influence on host distributions.</title>
        <authorList>
            <person name="Fujiwara Y."/>
            <person name="Takai K."/>
            <person name="Uematsu K."/>
            <person name="Tsuchida S."/>
            <person name="Hunt J.C."/>
            <person name="Hashimoto J."/>
        </authorList>
    </citation>
    <scope>NUCLEOTIDE SEQUENCE [LARGE SCALE GENOMIC DNA]</scope>
    <source>
        <strain evidence="1 2">Myojin Knoll</strain>
    </source>
</reference>
<gene>
    <name evidence="1" type="ORF">BSEPE_0245</name>
</gene>
<evidence type="ECO:0000313" key="1">
    <source>
        <dbReference type="EMBL" id="BAS67261.1"/>
    </source>
</evidence>
<dbReference type="STRING" id="1303921.BSEPE_0245"/>
<dbReference type="Proteomes" id="UP000067399">
    <property type="component" value="Chromosome"/>
</dbReference>
<name>A0A0P0UQ90_9GAMM</name>
<dbReference type="AlphaFoldDB" id="A0A0P0UQ90"/>
<proteinExistence type="predicted"/>